<evidence type="ECO:0000313" key="3">
    <source>
        <dbReference type="Proteomes" id="UP000235145"/>
    </source>
</evidence>
<gene>
    <name evidence="2" type="ORF">LSAT_V11C900495160</name>
</gene>
<feature type="domain" description="DUF2921" evidence="1">
    <location>
        <begin position="107"/>
        <end position="206"/>
    </location>
</feature>
<dbReference type="InterPro" id="IPR057425">
    <property type="entry name" value="DUF2921_N"/>
</dbReference>
<name>A0A9R1WR02_LACSA</name>
<feature type="domain" description="DUF2921" evidence="1">
    <location>
        <begin position="297"/>
        <end position="400"/>
    </location>
</feature>
<comment type="caution">
    <text evidence="2">The sequence shown here is derived from an EMBL/GenBank/DDBJ whole genome shotgun (WGS) entry which is preliminary data.</text>
</comment>
<sequence>MVGSARWFSKKGNPLILNALLKLNFARFINLNNSLVSGILESLASVHDSDYFEPIIGFPRVAQFRYNYSLVSNEECNGQNDNFSQQHSVASMQSLDSCSIFTNQFKTYKLENQDMEFQDRRNSRYDQSFNPNITLIGEGTWNGAKNELCIVACRILNQTDPLESAHVGDCSVRLTVWFPGIRSIKNTHTTEGQIWSTKKEGYFETVKFQSFDHSLENYGSKYEFTEWGKIGRFCPRRNYFKKEGTHPSGYYGDMSFDMSVKYRNMDSMGSAIPIFVGDPPRTMPGVSPSSPIRYISTLNIGYEITFGMFVNSTSESGIPLLSSNGRVEISAQGVYDGETGRLCMIGRRSLQSFGKNSSFDCEIVVRFQFPSINRNNGSFLIEGSIQSLREKTDVLYFERLNVVSLTYTKTEAMKSIWRMDLEIIMDLISGTLSKSTFQVNPTRRVTLLTRRVHMFRFLPFATRLAESVHDSPSLPISES</sequence>
<dbReference type="AlphaFoldDB" id="A0A9R1WR02"/>
<protein>
    <recommendedName>
        <fullName evidence="1">DUF2921 domain-containing protein</fullName>
    </recommendedName>
</protein>
<proteinExistence type="predicted"/>
<dbReference type="Proteomes" id="UP000235145">
    <property type="component" value="Unassembled WGS sequence"/>
</dbReference>
<keyword evidence="3" id="KW-1185">Reference proteome</keyword>
<dbReference type="EMBL" id="NBSK02000009">
    <property type="protein sequence ID" value="KAJ0185689.1"/>
    <property type="molecule type" value="Genomic_DNA"/>
</dbReference>
<evidence type="ECO:0000313" key="2">
    <source>
        <dbReference type="EMBL" id="KAJ0185689.1"/>
    </source>
</evidence>
<dbReference type="PANTHER" id="PTHR33389">
    <property type="entry name" value="FAMILY PROTEIN, PUTATIVE (DUF2921)-RELATED"/>
    <property type="match status" value="1"/>
</dbReference>
<organism evidence="2 3">
    <name type="scientific">Lactuca sativa</name>
    <name type="common">Garden lettuce</name>
    <dbReference type="NCBI Taxonomy" id="4236"/>
    <lineage>
        <taxon>Eukaryota</taxon>
        <taxon>Viridiplantae</taxon>
        <taxon>Streptophyta</taxon>
        <taxon>Embryophyta</taxon>
        <taxon>Tracheophyta</taxon>
        <taxon>Spermatophyta</taxon>
        <taxon>Magnoliopsida</taxon>
        <taxon>eudicotyledons</taxon>
        <taxon>Gunneridae</taxon>
        <taxon>Pentapetalae</taxon>
        <taxon>asterids</taxon>
        <taxon>campanulids</taxon>
        <taxon>Asterales</taxon>
        <taxon>Asteraceae</taxon>
        <taxon>Cichorioideae</taxon>
        <taxon>Cichorieae</taxon>
        <taxon>Lactucinae</taxon>
        <taxon>Lactuca</taxon>
    </lineage>
</organism>
<reference evidence="2 3" key="1">
    <citation type="journal article" date="2017" name="Nat. Commun.">
        <title>Genome assembly with in vitro proximity ligation data and whole-genome triplication in lettuce.</title>
        <authorList>
            <person name="Reyes-Chin-Wo S."/>
            <person name="Wang Z."/>
            <person name="Yang X."/>
            <person name="Kozik A."/>
            <person name="Arikit S."/>
            <person name="Song C."/>
            <person name="Xia L."/>
            <person name="Froenicke L."/>
            <person name="Lavelle D.O."/>
            <person name="Truco M.J."/>
            <person name="Xia R."/>
            <person name="Zhu S."/>
            <person name="Xu C."/>
            <person name="Xu H."/>
            <person name="Xu X."/>
            <person name="Cox K."/>
            <person name="Korf I."/>
            <person name="Meyers B.C."/>
            <person name="Michelmore R.W."/>
        </authorList>
    </citation>
    <scope>NUCLEOTIDE SEQUENCE [LARGE SCALE GENOMIC DNA]</scope>
    <source>
        <strain evidence="3">cv. Salinas</strain>
        <tissue evidence="2">Seedlings</tissue>
    </source>
</reference>
<dbReference type="Pfam" id="PF25333">
    <property type="entry name" value="DUF2921_N"/>
    <property type="match status" value="2"/>
</dbReference>
<evidence type="ECO:0000259" key="1">
    <source>
        <dbReference type="Pfam" id="PF25333"/>
    </source>
</evidence>
<accession>A0A9R1WR02</accession>
<dbReference type="PANTHER" id="PTHR33389:SF18">
    <property type="entry name" value="OS01G0677900 PROTEIN"/>
    <property type="match status" value="1"/>
</dbReference>